<evidence type="ECO:0000256" key="5">
    <source>
        <dbReference type="SAM" id="MobiDB-lite"/>
    </source>
</evidence>
<evidence type="ECO:0000313" key="8">
    <source>
        <dbReference type="Proteomes" id="UP000275401"/>
    </source>
</evidence>
<dbReference type="EMBL" id="RIBZ01000487">
    <property type="protein sequence ID" value="RNG12992.1"/>
    <property type="molecule type" value="Genomic_DNA"/>
</dbReference>
<keyword evidence="8" id="KW-1185">Reference proteome</keyword>
<evidence type="ECO:0000259" key="6">
    <source>
        <dbReference type="PROSITE" id="PS50977"/>
    </source>
</evidence>
<keyword evidence="1" id="KW-0805">Transcription regulation</keyword>
<dbReference type="AlphaFoldDB" id="A0A3M8V5U4"/>
<dbReference type="Gene3D" id="1.10.357.10">
    <property type="entry name" value="Tetracycline Repressor, domain 2"/>
    <property type="match status" value="1"/>
</dbReference>
<dbReference type="InterPro" id="IPR001647">
    <property type="entry name" value="HTH_TetR"/>
</dbReference>
<feature type="DNA-binding region" description="H-T-H motif" evidence="4">
    <location>
        <begin position="55"/>
        <end position="74"/>
    </location>
</feature>
<keyword evidence="2 4" id="KW-0238">DNA-binding</keyword>
<evidence type="ECO:0000256" key="1">
    <source>
        <dbReference type="ARBA" id="ARBA00023015"/>
    </source>
</evidence>
<proteinExistence type="predicted"/>
<feature type="domain" description="HTH tetR-type" evidence="6">
    <location>
        <begin position="32"/>
        <end position="92"/>
    </location>
</feature>
<protein>
    <submittedName>
        <fullName evidence="7">TetR/AcrR family transcriptional regulator</fullName>
    </submittedName>
</protein>
<dbReference type="InterPro" id="IPR009057">
    <property type="entry name" value="Homeodomain-like_sf"/>
</dbReference>
<dbReference type="PRINTS" id="PR00455">
    <property type="entry name" value="HTHTETR"/>
</dbReference>
<dbReference type="PROSITE" id="PS50977">
    <property type="entry name" value="HTH_TETR_2"/>
    <property type="match status" value="1"/>
</dbReference>
<feature type="region of interest" description="Disordered" evidence="5">
    <location>
        <begin position="1"/>
        <end position="30"/>
    </location>
</feature>
<evidence type="ECO:0000313" key="7">
    <source>
        <dbReference type="EMBL" id="RNG12992.1"/>
    </source>
</evidence>
<evidence type="ECO:0000256" key="4">
    <source>
        <dbReference type="PROSITE-ProRule" id="PRU00335"/>
    </source>
</evidence>
<dbReference type="PANTHER" id="PTHR47506">
    <property type="entry name" value="TRANSCRIPTIONAL REGULATORY PROTEIN"/>
    <property type="match status" value="1"/>
</dbReference>
<organism evidence="7 8">
    <name type="scientific">Streptomyces botrytidirepellens</name>
    <dbReference type="NCBI Taxonomy" id="2486417"/>
    <lineage>
        <taxon>Bacteria</taxon>
        <taxon>Bacillati</taxon>
        <taxon>Actinomycetota</taxon>
        <taxon>Actinomycetes</taxon>
        <taxon>Kitasatosporales</taxon>
        <taxon>Streptomycetaceae</taxon>
        <taxon>Streptomyces</taxon>
    </lineage>
</organism>
<sequence length="221" mass="24425">MTEASNSALDRRALRSGRRADGTPTRVTRRRAETRERLLAAALTVFAERGFGRVGIEEICEAAGYTRGAFYSNFDSLDELFFALYERQAALVTAQVQDALDGATPDEGLDALMDRVVGALLIDRTWVLVRTDFMLYAARNPDTAAALIRHREALRDTLQPIVTAYVDPDTMPPGLRDPESLTAAVLTIHDAAAGRLLLDPDLDALRSWLRDMLTALLTPRH</sequence>
<name>A0A3M8V5U4_9ACTN</name>
<accession>A0A3M8V5U4</accession>
<evidence type="ECO:0000256" key="3">
    <source>
        <dbReference type="ARBA" id="ARBA00023163"/>
    </source>
</evidence>
<gene>
    <name evidence="7" type="ORF">EEJ42_31845</name>
</gene>
<keyword evidence="3" id="KW-0804">Transcription</keyword>
<dbReference type="GO" id="GO:0003677">
    <property type="term" value="F:DNA binding"/>
    <property type="evidence" value="ECO:0007669"/>
    <property type="project" value="UniProtKB-UniRule"/>
</dbReference>
<dbReference type="InterPro" id="IPR036271">
    <property type="entry name" value="Tet_transcr_reg_TetR-rel_C_sf"/>
</dbReference>
<dbReference type="Pfam" id="PF00440">
    <property type="entry name" value="TetR_N"/>
    <property type="match status" value="1"/>
</dbReference>
<feature type="compositionally biased region" description="Basic and acidic residues" evidence="5">
    <location>
        <begin position="9"/>
        <end position="21"/>
    </location>
</feature>
<dbReference type="Proteomes" id="UP000275401">
    <property type="component" value="Unassembled WGS sequence"/>
</dbReference>
<dbReference type="SUPFAM" id="SSF46689">
    <property type="entry name" value="Homeodomain-like"/>
    <property type="match status" value="1"/>
</dbReference>
<reference evidence="7 8" key="1">
    <citation type="submission" date="2018-11" db="EMBL/GenBank/DDBJ databases">
        <title>The Potential of Streptomyces as Biocontrol Agents against the Tomato grey mould, Botrytis cinerea (Gray mold) Frontiers in Microbiology.</title>
        <authorList>
            <person name="Li D."/>
        </authorList>
    </citation>
    <scope>NUCLEOTIDE SEQUENCE [LARGE SCALE GENOMIC DNA]</scope>
    <source>
        <strain evidence="7 8">NEAU-LD23</strain>
    </source>
</reference>
<dbReference type="RefSeq" id="WP_123105357.1">
    <property type="nucleotide sequence ID" value="NZ_RIBZ01000487.1"/>
</dbReference>
<dbReference type="SUPFAM" id="SSF48498">
    <property type="entry name" value="Tetracyclin repressor-like, C-terminal domain"/>
    <property type="match status" value="1"/>
</dbReference>
<evidence type="ECO:0000256" key="2">
    <source>
        <dbReference type="ARBA" id="ARBA00023125"/>
    </source>
</evidence>
<comment type="caution">
    <text evidence="7">The sequence shown here is derived from an EMBL/GenBank/DDBJ whole genome shotgun (WGS) entry which is preliminary data.</text>
</comment>
<dbReference type="PANTHER" id="PTHR47506:SF6">
    <property type="entry name" value="HTH-TYPE TRANSCRIPTIONAL REPRESSOR NEMR"/>
    <property type="match status" value="1"/>
</dbReference>